<feature type="compositionally biased region" description="Basic residues" evidence="7">
    <location>
        <begin position="1"/>
        <end position="17"/>
    </location>
</feature>
<evidence type="ECO:0000256" key="6">
    <source>
        <dbReference type="PROSITE-ProRule" id="PRU00723"/>
    </source>
</evidence>
<feature type="domain" description="C3H1-type" evidence="8">
    <location>
        <begin position="1999"/>
        <end position="2022"/>
    </location>
</feature>
<feature type="compositionally biased region" description="Polar residues" evidence="7">
    <location>
        <begin position="1433"/>
        <end position="1454"/>
    </location>
</feature>
<feature type="domain" description="C3H1-type" evidence="8">
    <location>
        <begin position="1890"/>
        <end position="1919"/>
    </location>
</feature>
<evidence type="ECO:0000256" key="2">
    <source>
        <dbReference type="ARBA" id="ARBA00022737"/>
    </source>
</evidence>
<feature type="region of interest" description="Disordered" evidence="7">
    <location>
        <begin position="1430"/>
        <end position="1503"/>
    </location>
</feature>
<evidence type="ECO:0000256" key="4">
    <source>
        <dbReference type="ARBA" id="ARBA00022833"/>
    </source>
</evidence>
<evidence type="ECO:0000259" key="8">
    <source>
        <dbReference type="PROSITE" id="PS50103"/>
    </source>
</evidence>
<feature type="compositionally biased region" description="Polar residues" evidence="7">
    <location>
        <begin position="113"/>
        <end position="126"/>
    </location>
</feature>
<feature type="zinc finger region" description="C3H1-type" evidence="6">
    <location>
        <begin position="1945"/>
        <end position="1971"/>
    </location>
</feature>
<sequence length="2134" mass="235490">MDQHHSHYVHHHHHSHHDHNNDDNNTNHTRYAPPPPHHNHSHLPPPPPPPPSLPTPPAPPPQAQPLRYRTIRTPPPPPPYAPNNNHPPSHQNQFPQFNSPNYPNRPFQEEHPISNNHNQPFSQSPRIASRILPGDPFPRRNFPRFDTETRWDPNPGRRIAPDCLLPRNYTPVDLDSELRQHREGVSLPPSAYPAEKIRYDPDRSRWRLEYEYEGNPRKDEEFGCGSGNDANYHNYHRRGVGDLPPRHDLPNGGFGRAPPAMSREINIDLKPGGYVRGYSVEFEDKIPRVGRRDGHGEGKRWLNERRGPKELPDSRFELGTGEIGFAKNVDDDFRVGTREEYGWESGRYSGRGNNREFGHELWRPSLKKQVQKKSALLRIQNAKPSYRNREIEQLRNAGYSAESNTNDFRGKEQCGHVGHGMKQEEREGSPVELDISFESNSLVAKAIVTASTSTVVTDTNMNSVSDADLTPSEKRKKVSVSDSDCSGLEAAKVSRDVVTLNSSSCKVNDCSGSVNDLSLQNNVVNPCSQPCTRETDSVKNEVAGGSTKIHSGKSSPRVVKKKKVVKRVVKKVVGNPKSTMSNSRSVNKVHGCVQPDRVIPSSSSVSVPNKVEPCLEQKNITVDKMSMPGHSSYNLSKDRNQLLEDRNGDLTLLSLGPHSRSRECETDEDSDTQKGAARFESGLNIPNSQSCASTGEAKKIDSECLDANNSVHDLRRMPDTNMVPELLNGSTSKINDVGCDIKQLCQNQESQSCENYSNVRCPQNGFVIDVVDDSVLSSADNIGKSDHTNTYNSASSVYGLISGDLKGSKEKLTVTECGLTGESGFGLMVPTIITKYAILEENPDVINPASSSAMSAPSNSGKIKIHSGTDCIQNAIAVTQGSYSGLVNLEDGTAGQCSDITNDAVKDVSPSYAAISSENCGKEEPFSSSNLSVGFGEGDINNMKKRKARTHSKFLHSKMEGISPKPVNSVSHANDWDTASSVKVKDACCSEVLDQSVQSLGSNLESCLNGIITLHGKKELSEAELCVRDNEIDDANYLSLLSKGIKVTTTSELSDAVVVSKSCADFPVSFSDKQAPEKEVALSSMDVLFSAQSLSCSEDSRKLSDNFVGGSCDARYANNETMSSDHFELKNSDFASYSLREDLDIQFPLLDGECKENGTQMQTDILASGYNKGDMKDSLIHQQSIVSHPSDGDLEEDAPEAPSDVCSQGISEAPERGNLNCTSIQDENNCGDISAVEHGSDLPTCTSPIQHTNKIMKSANATGHSNPVERNLMRQSSQVNSKVSNNGPVSYFSENGSKNTLGGAMPKTQKGRSFIISKSNSKTSASSTHLSNPRTWRRSGNNSQGSLPGNKLSPGKFLPKRQILDRKGNFQNTSYIRKGNSLVRQPTTVSFTQISSVNKSPLSLDELSKSTRSGSRIDVSDQLTLKTGVAEVPQQSQRKPSLSIGTLSEENISSPLVEPPSSGCYENASDPRKLIDINDTPNSSKDDSNQYETPDNQSSPLSKLENQVEANDGHISSFSTKRIVYTKPKTNQLVATSNSRDEKSQTAFSEGYYKRCKNQLVRNMNQTVAVPKATLDSDGQGSCKVLCNRKLSKRQLHKVAGRSFKSLRASLVWTLCGKKSPKNGHNSWHSQRVLPQLFPWKRPTYLRSVIHNSASCSNSTFLSAVRYSAFDTPSFIKKMLHFRKMDTVYTRSTRGFSLWKSKVLSVGGSSLKWSKSIEKNSKQANEEATLAVAAVERKKREQKGAACVGSHANSRKHSFHESLSYHKAADYLFNNVYSVLVQFATKWILPGAHFRGFQVVRISLIDPITWSYNVSLTILFVDDESLSSATADSGLVVKRAYIPRRLVIGNDEYVRIGNGNQLIRDPKKRTRKLANEKVRWSLHTARQRLARKQKYCQFFTRFGKCNKEGGKCPYVHDPSKIAVCTKFLNGLCSTPSCKLTHKVIPERMPDCSYFLQGLCTNRNCPYRHVNVNPKASVCEGFLKGYCADGNECRKKHSCICPTFQATGTCTKGTRCKLHHPEKQKGKKRKRSGDQSNSNSRGRYFASVPINVSEAGIVVIPGQRDLSDDLEGELTDYISLQDDYTKTVGQSLALTLCDSDSLSLQLEDYEVNIKPTLLMKTKGTPRSSWSSVLQS</sequence>
<dbReference type="STRING" id="3818.A0A445BSV4"/>
<dbReference type="FunFam" id="4.10.1000.10:FF:000022">
    <property type="entry name" value="Zinc finger CCCH domain-containing protein 7"/>
    <property type="match status" value="1"/>
</dbReference>
<dbReference type="PANTHER" id="PTHR46156">
    <property type="entry name" value="CCCH ZINGC FINGER"/>
    <property type="match status" value="1"/>
</dbReference>
<keyword evidence="2" id="KW-0677">Repeat</keyword>
<feature type="region of interest" description="Disordered" evidence="7">
    <location>
        <begin position="1"/>
        <end position="154"/>
    </location>
</feature>
<dbReference type="GO" id="GO:0008270">
    <property type="term" value="F:zinc ion binding"/>
    <property type="evidence" value="ECO:0007669"/>
    <property type="project" value="UniProtKB-KW"/>
</dbReference>
<dbReference type="GO" id="GO:0003677">
    <property type="term" value="F:DNA binding"/>
    <property type="evidence" value="ECO:0007669"/>
    <property type="project" value="UniProtKB-KW"/>
</dbReference>
<feature type="compositionally biased region" description="Low complexity" evidence="7">
    <location>
        <begin position="1317"/>
        <end position="1332"/>
    </location>
</feature>
<keyword evidence="10" id="KW-1185">Reference proteome</keyword>
<feature type="zinc finger region" description="C3H1-type" evidence="6">
    <location>
        <begin position="1999"/>
        <end position="2022"/>
    </location>
</feature>
<feature type="region of interest" description="Disordered" evidence="7">
    <location>
        <begin position="651"/>
        <end position="673"/>
    </location>
</feature>
<dbReference type="FunFam" id="4.10.1000.10:FF:000008">
    <property type="entry name" value="zinc finger CCCH domain-containing protein 3"/>
    <property type="match status" value="1"/>
</dbReference>
<proteinExistence type="predicted"/>
<feature type="compositionally biased region" description="Pro residues" evidence="7">
    <location>
        <begin position="43"/>
        <end position="63"/>
    </location>
</feature>
<keyword evidence="5" id="KW-0238">DNA-binding</keyword>
<dbReference type="PANTHER" id="PTHR46156:SF1">
    <property type="entry name" value="ZINC FINGER CCCH DOMAIN-CONTAINING PROTEIN 3"/>
    <property type="match status" value="1"/>
</dbReference>
<feature type="compositionally biased region" description="Polar residues" evidence="7">
    <location>
        <begin position="1338"/>
        <end position="1347"/>
    </location>
</feature>
<protein>
    <recommendedName>
        <fullName evidence="8">C3H1-type domain-containing protein</fullName>
    </recommendedName>
</protein>
<feature type="region of interest" description="Disordered" evidence="7">
    <location>
        <begin position="2020"/>
        <end position="2041"/>
    </location>
</feature>
<evidence type="ECO:0000313" key="9">
    <source>
        <dbReference type="EMBL" id="RYR41784.1"/>
    </source>
</evidence>
<feature type="domain" description="C3H1-type" evidence="8">
    <location>
        <begin position="1945"/>
        <end position="1971"/>
    </location>
</feature>
<keyword evidence="4 6" id="KW-0862">Zinc</keyword>
<keyword evidence="1 6" id="KW-0479">Metal-binding</keyword>
<feature type="zinc finger region" description="C3H1-type" evidence="6">
    <location>
        <begin position="1972"/>
        <end position="1997"/>
    </location>
</feature>
<name>A0A445BSV4_ARAHY</name>
<feature type="compositionally biased region" description="Low complexity" evidence="7">
    <location>
        <begin position="82"/>
        <end position="98"/>
    </location>
</feature>
<dbReference type="SMART" id="SM00356">
    <property type="entry name" value="ZnF_C3H1"/>
    <property type="match status" value="5"/>
</dbReference>
<keyword evidence="3 6" id="KW-0863">Zinc-finger</keyword>
<feature type="region of interest" description="Disordered" evidence="7">
    <location>
        <begin position="1317"/>
        <end position="1358"/>
    </location>
</feature>
<dbReference type="Proteomes" id="UP000289738">
    <property type="component" value="Chromosome A08"/>
</dbReference>
<comment type="caution">
    <text evidence="9">The sequence shown here is derived from an EMBL/GenBank/DDBJ whole genome shotgun (WGS) entry which is preliminary data.</text>
</comment>
<dbReference type="EMBL" id="SDMP01000008">
    <property type="protein sequence ID" value="RYR41784.1"/>
    <property type="molecule type" value="Genomic_DNA"/>
</dbReference>
<gene>
    <name evidence="9" type="ORF">Ahy_A08g038190</name>
</gene>
<dbReference type="InterPro" id="IPR000571">
    <property type="entry name" value="Znf_CCCH"/>
</dbReference>
<evidence type="ECO:0000256" key="5">
    <source>
        <dbReference type="ARBA" id="ARBA00023125"/>
    </source>
</evidence>
<evidence type="ECO:0000313" key="10">
    <source>
        <dbReference type="Proteomes" id="UP000289738"/>
    </source>
</evidence>
<dbReference type="Gene3D" id="4.10.1000.10">
    <property type="entry name" value="Zinc finger, CCCH-type"/>
    <property type="match status" value="2"/>
</dbReference>
<dbReference type="GO" id="GO:0005634">
    <property type="term" value="C:nucleus"/>
    <property type="evidence" value="ECO:0007669"/>
    <property type="project" value="UniProtKB-ARBA"/>
</dbReference>
<evidence type="ECO:0000256" key="1">
    <source>
        <dbReference type="ARBA" id="ARBA00022723"/>
    </source>
</evidence>
<feature type="zinc finger region" description="C3H1-type" evidence="6">
    <location>
        <begin position="1890"/>
        <end position="1919"/>
    </location>
</feature>
<feature type="compositionally biased region" description="Polar residues" evidence="7">
    <location>
        <begin position="1490"/>
        <end position="1503"/>
    </location>
</feature>
<feature type="domain" description="C3H1-type" evidence="8">
    <location>
        <begin position="1972"/>
        <end position="1997"/>
    </location>
</feature>
<evidence type="ECO:0000256" key="7">
    <source>
        <dbReference type="SAM" id="MobiDB-lite"/>
    </source>
</evidence>
<organism evidence="9 10">
    <name type="scientific">Arachis hypogaea</name>
    <name type="common">Peanut</name>
    <dbReference type="NCBI Taxonomy" id="3818"/>
    <lineage>
        <taxon>Eukaryota</taxon>
        <taxon>Viridiplantae</taxon>
        <taxon>Streptophyta</taxon>
        <taxon>Embryophyta</taxon>
        <taxon>Tracheophyta</taxon>
        <taxon>Spermatophyta</taxon>
        <taxon>Magnoliopsida</taxon>
        <taxon>eudicotyledons</taxon>
        <taxon>Gunneridae</taxon>
        <taxon>Pentapetalae</taxon>
        <taxon>rosids</taxon>
        <taxon>fabids</taxon>
        <taxon>Fabales</taxon>
        <taxon>Fabaceae</taxon>
        <taxon>Papilionoideae</taxon>
        <taxon>50 kb inversion clade</taxon>
        <taxon>dalbergioids sensu lato</taxon>
        <taxon>Dalbergieae</taxon>
        <taxon>Pterocarpus clade</taxon>
        <taxon>Arachis</taxon>
    </lineage>
</organism>
<accession>A0A445BSV4</accession>
<dbReference type="PROSITE" id="PS50103">
    <property type="entry name" value="ZF_C3H1"/>
    <property type="match status" value="4"/>
</dbReference>
<evidence type="ECO:0000256" key="3">
    <source>
        <dbReference type="ARBA" id="ARBA00022771"/>
    </source>
</evidence>
<reference evidence="9 10" key="1">
    <citation type="submission" date="2019-01" db="EMBL/GenBank/DDBJ databases">
        <title>Sequencing of cultivated peanut Arachis hypogaea provides insights into genome evolution and oil improvement.</title>
        <authorList>
            <person name="Chen X."/>
        </authorList>
    </citation>
    <scope>NUCLEOTIDE SEQUENCE [LARGE SCALE GENOMIC DNA]</scope>
    <source>
        <strain evidence="10">cv. Fuhuasheng</strain>
        <tissue evidence="9">Leaves</tissue>
    </source>
</reference>